<reference evidence="3" key="2">
    <citation type="submission" date="2020-12" db="EMBL/GenBank/DDBJ databases">
        <title>New Spironucleus salmonicida genome in near-complete chromosomes.</title>
        <authorList>
            <person name="Xu F."/>
            <person name="Kurt Z."/>
            <person name="Jimenez-Gonzalez A."/>
            <person name="Astvaldsson A."/>
            <person name="Andersson J.O."/>
            <person name="Svard S.G."/>
        </authorList>
    </citation>
    <scope>NUCLEOTIDE SEQUENCE</scope>
    <source>
        <strain evidence="3">ATCC 50377</strain>
    </source>
</reference>
<evidence type="ECO:0000313" key="4">
    <source>
        <dbReference type="Proteomes" id="UP000018208"/>
    </source>
</evidence>
<dbReference type="Pfam" id="PF03357">
    <property type="entry name" value="Snf7"/>
    <property type="match status" value="1"/>
</dbReference>
<dbReference type="VEuPathDB" id="GiardiaDB:SS50377_22927"/>
<name>V6LVW6_9EUKA</name>
<dbReference type="EMBL" id="AUWU02000003">
    <property type="protein sequence ID" value="KAH0575300.1"/>
    <property type="molecule type" value="Genomic_DNA"/>
</dbReference>
<dbReference type="PANTHER" id="PTHR10476">
    <property type="entry name" value="CHARGED MULTIVESICULAR BODY PROTEIN"/>
    <property type="match status" value="1"/>
</dbReference>
<dbReference type="Proteomes" id="UP000018208">
    <property type="component" value="Unassembled WGS sequence"/>
</dbReference>
<gene>
    <name evidence="2" type="ORF">SS50377_11096</name>
    <name evidence="3" type="ORF">SS50377_22927</name>
</gene>
<dbReference type="EMBL" id="KI545978">
    <property type="protein sequence ID" value="EST48772.1"/>
    <property type="molecule type" value="Genomic_DNA"/>
</dbReference>
<sequence>MEDLMFNTRFKAKEFQRQAAKFDKEAEKYKQKARAELQKNDKQCASMYATQSSSLKQQAYQFKLLSVQLETASNQLKMKQAAESFTKEISSLNVSLGKDTANPVEVQKTMDQFQHLMDGLGVNLAVMQDAMQPAAQITHGDVMQELEAEMVAQSGNDVILSSTKPRIVEDAGADSMNDLMDRINAI</sequence>
<keyword evidence="1" id="KW-0175">Coiled coil</keyword>
<keyword evidence="4" id="KW-1185">Reference proteome</keyword>
<dbReference type="InterPro" id="IPR005024">
    <property type="entry name" value="Snf7_fam"/>
</dbReference>
<dbReference type="GO" id="GO:0007034">
    <property type="term" value="P:vacuolar transport"/>
    <property type="evidence" value="ECO:0007669"/>
    <property type="project" value="InterPro"/>
</dbReference>
<feature type="coiled-coil region" evidence="1">
    <location>
        <begin position="12"/>
        <end position="39"/>
    </location>
</feature>
<proteinExistence type="predicted"/>
<protein>
    <submittedName>
        <fullName evidence="2">SNF7 family protein</fullName>
    </submittedName>
</protein>
<evidence type="ECO:0000313" key="3">
    <source>
        <dbReference type="EMBL" id="KAH0575300.1"/>
    </source>
</evidence>
<accession>V6LVW6</accession>
<dbReference type="Gene3D" id="6.10.140.1230">
    <property type="match status" value="1"/>
</dbReference>
<dbReference type="AlphaFoldDB" id="V6LVW6"/>
<reference evidence="2 3" key="1">
    <citation type="journal article" date="2014" name="PLoS Genet.">
        <title>The Genome of Spironucleus salmonicida Highlights a Fish Pathogen Adapted to Fluctuating Environments.</title>
        <authorList>
            <person name="Xu F."/>
            <person name="Jerlstrom-Hultqvist J."/>
            <person name="Einarsson E."/>
            <person name="Astvaldsson A."/>
            <person name="Svard S.G."/>
            <person name="Andersson J.O."/>
        </authorList>
    </citation>
    <scope>NUCLEOTIDE SEQUENCE</scope>
    <source>
        <strain evidence="3">ATCC 50377</strain>
    </source>
</reference>
<evidence type="ECO:0000313" key="2">
    <source>
        <dbReference type="EMBL" id="EST48772.1"/>
    </source>
</evidence>
<organism evidence="2">
    <name type="scientific">Spironucleus salmonicida</name>
    <dbReference type="NCBI Taxonomy" id="348837"/>
    <lineage>
        <taxon>Eukaryota</taxon>
        <taxon>Metamonada</taxon>
        <taxon>Diplomonadida</taxon>
        <taxon>Hexamitidae</taxon>
        <taxon>Hexamitinae</taxon>
        <taxon>Spironucleus</taxon>
    </lineage>
</organism>
<evidence type="ECO:0000256" key="1">
    <source>
        <dbReference type="SAM" id="Coils"/>
    </source>
</evidence>